<evidence type="ECO:0000313" key="1">
    <source>
        <dbReference type="EMBL" id="GFO33013.1"/>
    </source>
</evidence>
<name>A0AAV4CN71_9GAST</name>
<dbReference type="Proteomes" id="UP000735302">
    <property type="component" value="Unassembled WGS sequence"/>
</dbReference>
<proteinExistence type="predicted"/>
<reference evidence="1 2" key="1">
    <citation type="journal article" date="2021" name="Elife">
        <title>Chloroplast acquisition without the gene transfer in kleptoplastic sea slugs, Plakobranchus ocellatus.</title>
        <authorList>
            <person name="Maeda T."/>
            <person name="Takahashi S."/>
            <person name="Yoshida T."/>
            <person name="Shimamura S."/>
            <person name="Takaki Y."/>
            <person name="Nagai Y."/>
            <person name="Toyoda A."/>
            <person name="Suzuki Y."/>
            <person name="Arimoto A."/>
            <person name="Ishii H."/>
            <person name="Satoh N."/>
            <person name="Nishiyama T."/>
            <person name="Hasebe M."/>
            <person name="Maruyama T."/>
            <person name="Minagawa J."/>
            <person name="Obokata J."/>
            <person name="Shigenobu S."/>
        </authorList>
    </citation>
    <scope>NUCLEOTIDE SEQUENCE [LARGE SCALE GENOMIC DNA]</scope>
</reference>
<accession>A0AAV4CN71</accession>
<organism evidence="1 2">
    <name type="scientific">Plakobranchus ocellatus</name>
    <dbReference type="NCBI Taxonomy" id="259542"/>
    <lineage>
        <taxon>Eukaryota</taxon>
        <taxon>Metazoa</taxon>
        <taxon>Spiralia</taxon>
        <taxon>Lophotrochozoa</taxon>
        <taxon>Mollusca</taxon>
        <taxon>Gastropoda</taxon>
        <taxon>Heterobranchia</taxon>
        <taxon>Euthyneura</taxon>
        <taxon>Panpulmonata</taxon>
        <taxon>Sacoglossa</taxon>
        <taxon>Placobranchoidea</taxon>
        <taxon>Plakobranchidae</taxon>
        <taxon>Plakobranchus</taxon>
    </lineage>
</organism>
<comment type="caution">
    <text evidence="1">The sequence shown here is derived from an EMBL/GenBank/DDBJ whole genome shotgun (WGS) entry which is preliminary data.</text>
</comment>
<gene>
    <name evidence="1" type="ORF">PoB_005951800</name>
</gene>
<evidence type="ECO:0000313" key="2">
    <source>
        <dbReference type="Proteomes" id="UP000735302"/>
    </source>
</evidence>
<dbReference type="AlphaFoldDB" id="A0AAV4CN71"/>
<sequence>MIRNTILNIEAWSWYLEVKDLRRRHSMISNGILIIGGRCLRSQACDLEIRYDFKANRTVFFGHYLQANCSVFADLSYTVAWELPSGARNYSIPPNDSRIQTTVDPVATQAEWTAERMILAAREHSIFSTRAVQPRTVLACTVRICRLETTFLTFCHLREPTTISIPEAVCLARLIV</sequence>
<dbReference type="EMBL" id="BLXT01006724">
    <property type="protein sequence ID" value="GFO33013.1"/>
    <property type="molecule type" value="Genomic_DNA"/>
</dbReference>
<keyword evidence="2" id="KW-1185">Reference proteome</keyword>
<protein>
    <submittedName>
        <fullName evidence="1">Uncharacterized protein</fullName>
    </submittedName>
</protein>